<dbReference type="EMBL" id="CZKA01000015">
    <property type="protein sequence ID" value="CUR54874.1"/>
    <property type="molecule type" value="Genomic_DNA"/>
</dbReference>
<evidence type="ECO:0000313" key="2">
    <source>
        <dbReference type="EMBL" id="CUR54874.1"/>
    </source>
</evidence>
<name>A0A2P2BYS9_9ZZZZ</name>
<evidence type="ECO:0000259" key="1">
    <source>
        <dbReference type="Pfam" id="PF13474"/>
    </source>
</evidence>
<dbReference type="Pfam" id="PF13474">
    <property type="entry name" value="SnoaL_3"/>
    <property type="match status" value="1"/>
</dbReference>
<accession>A0A2P2BYS9</accession>
<protein>
    <recommendedName>
        <fullName evidence="1">SnoaL-like domain-containing protein</fullName>
    </recommendedName>
</protein>
<dbReference type="Gene3D" id="3.10.450.50">
    <property type="match status" value="1"/>
</dbReference>
<dbReference type="SUPFAM" id="SSF54427">
    <property type="entry name" value="NTF2-like"/>
    <property type="match status" value="1"/>
</dbReference>
<gene>
    <name evidence="2" type="ORF">NOCA2220065</name>
</gene>
<reference evidence="2" key="1">
    <citation type="submission" date="2015-08" db="EMBL/GenBank/DDBJ databases">
        <authorList>
            <person name="Babu N.S."/>
            <person name="Beckwith C.J."/>
            <person name="Beseler K.G."/>
            <person name="Brison A."/>
            <person name="Carone J.V."/>
            <person name="Caskin T.P."/>
            <person name="Diamond M."/>
            <person name="Durham M.E."/>
            <person name="Foxe J.M."/>
            <person name="Go M."/>
            <person name="Henderson B.A."/>
            <person name="Jones I.B."/>
            <person name="McGettigan J.A."/>
            <person name="Micheletti S.J."/>
            <person name="Nasrallah M.E."/>
            <person name="Ortiz D."/>
            <person name="Piller C.R."/>
            <person name="Privatt S.R."/>
            <person name="Schneider S.L."/>
            <person name="Sharp S."/>
            <person name="Smith T.C."/>
            <person name="Stanton J.D."/>
            <person name="Ullery H.E."/>
            <person name="Wilson R.J."/>
            <person name="Serrano M.G."/>
            <person name="Buck G."/>
            <person name="Lee V."/>
            <person name="Wang Y."/>
            <person name="Carvalho R."/>
            <person name="Voegtly L."/>
            <person name="Shi R."/>
            <person name="Duckworth R."/>
            <person name="Johnson A."/>
            <person name="Loviza R."/>
            <person name="Walstead R."/>
            <person name="Shah Z."/>
            <person name="Kiflezghi M."/>
            <person name="Wade K."/>
            <person name="Ball S.L."/>
            <person name="Bradley K.W."/>
            <person name="Asai D.J."/>
            <person name="Bowman C.A."/>
            <person name="Russell D.A."/>
            <person name="Pope W.H."/>
            <person name="Jacobs-Sera D."/>
            <person name="Hendrix R.W."/>
            <person name="Hatfull G.F."/>
        </authorList>
    </citation>
    <scope>NUCLEOTIDE SEQUENCE</scope>
</reference>
<sequence length="138" mass="15367">MTHDTVRGEVLDAAAGLVAAFGAHDADAYFGCFSPEATFLFHNHPELIDSRAAYEAIWRGWELEGFRVEGCRSLEPQVLVTDEAGAVFTHRVRTRLAGTADEQAERETMVFRRTAEGRWLVVHEHLSVDPRTDLPNGS</sequence>
<proteinExistence type="predicted"/>
<dbReference type="InterPro" id="IPR032710">
    <property type="entry name" value="NTF2-like_dom_sf"/>
</dbReference>
<organism evidence="2">
    <name type="scientific">metagenome</name>
    <dbReference type="NCBI Taxonomy" id="256318"/>
    <lineage>
        <taxon>unclassified sequences</taxon>
        <taxon>metagenomes</taxon>
    </lineage>
</organism>
<feature type="domain" description="SnoaL-like" evidence="1">
    <location>
        <begin position="11"/>
        <end position="128"/>
    </location>
</feature>
<dbReference type="AlphaFoldDB" id="A0A2P2BYS9"/>
<dbReference type="InterPro" id="IPR037401">
    <property type="entry name" value="SnoaL-like"/>
</dbReference>